<dbReference type="EMBL" id="JXJN01026635">
    <property type="status" value="NOT_ANNOTATED_CDS"/>
    <property type="molecule type" value="Genomic_DNA"/>
</dbReference>
<dbReference type="EnsemblMetazoa" id="GPPI050458-RA">
    <property type="protein sequence ID" value="GPPI050458-PA"/>
    <property type="gene ID" value="GPPI050458"/>
</dbReference>
<dbReference type="EMBL" id="JXJN01026636">
    <property type="status" value="NOT_ANNOTATED_CDS"/>
    <property type="molecule type" value="Genomic_DNA"/>
</dbReference>
<evidence type="ECO:0000313" key="1">
    <source>
        <dbReference type="EnsemblMetazoa" id="GPPI050458-PA"/>
    </source>
</evidence>
<reference evidence="1" key="2">
    <citation type="submission" date="2020-05" db="UniProtKB">
        <authorList>
            <consortium name="EnsemblMetazoa"/>
        </authorList>
    </citation>
    <scope>IDENTIFICATION</scope>
    <source>
        <strain evidence="1">IAEA</strain>
    </source>
</reference>
<organism evidence="1 2">
    <name type="scientific">Glossina palpalis gambiensis</name>
    <dbReference type="NCBI Taxonomy" id="67801"/>
    <lineage>
        <taxon>Eukaryota</taxon>
        <taxon>Metazoa</taxon>
        <taxon>Ecdysozoa</taxon>
        <taxon>Arthropoda</taxon>
        <taxon>Hexapoda</taxon>
        <taxon>Insecta</taxon>
        <taxon>Pterygota</taxon>
        <taxon>Neoptera</taxon>
        <taxon>Endopterygota</taxon>
        <taxon>Diptera</taxon>
        <taxon>Brachycera</taxon>
        <taxon>Muscomorpha</taxon>
        <taxon>Hippoboscoidea</taxon>
        <taxon>Glossinidae</taxon>
        <taxon>Glossina</taxon>
    </lineage>
</organism>
<dbReference type="VEuPathDB" id="VectorBase:GPPI050458"/>
<dbReference type="Proteomes" id="UP000092460">
    <property type="component" value="Unassembled WGS sequence"/>
</dbReference>
<sequence length="111" mass="13304">MKYFWVVLHFTEGIGAQKILVLHSGHVLRNERYSLFFCETWSGYLFPEDLQRLEKGEGRYKFVSPFRAYDERNRMRPGVIYIELRGDIIKVQILLVRGCMKNNSFFRFLNC</sequence>
<dbReference type="AlphaFoldDB" id="A0A1B0C6H7"/>
<proteinExistence type="predicted"/>
<evidence type="ECO:0000313" key="2">
    <source>
        <dbReference type="Proteomes" id="UP000092460"/>
    </source>
</evidence>
<protein>
    <submittedName>
        <fullName evidence="1">Uncharacterized protein</fullName>
    </submittedName>
</protein>
<reference evidence="2" key="1">
    <citation type="submission" date="2015-01" db="EMBL/GenBank/DDBJ databases">
        <authorList>
            <person name="Aksoy S."/>
            <person name="Warren W."/>
            <person name="Wilson R.K."/>
        </authorList>
    </citation>
    <scope>NUCLEOTIDE SEQUENCE [LARGE SCALE GENOMIC DNA]</scope>
    <source>
        <strain evidence="2">IAEA</strain>
    </source>
</reference>
<accession>A0A1B0C6H7</accession>
<keyword evidence="2" id="KW-1185">Reference proteome</keyword>
<name>A0A1B0C6H7_9MUSC</name>